<evidence type="ECO:0000256" key="6">
    <source>
        <dbReference type="SAM" id="MobiDB-lite"/>
    </source>
</evidence>
<sequence>MILRWFALAVALWLSGCSAIHTSIVKGDLDVQTRMSQTIYLDPVDPEQRTVFLDIRQTAAEFQHPIGQAVAELLLQRGYQVIDSPAMAQYWLQVNVRTVLKQSPEKVLAQPEYDMSEHDIAVLMNPALAALPPPLPDEAKAKQERRRSRSGSSNVYVGYSSGRNVSSKELRNTLFALAVIAGAEYAGRQMVQDVYYTMVTDIQVAEKLPLEEEQQVLEQSAHLLLQGDSGSTEQLWQRTLDRRKYQARIVSFANQANLDWQEAEPALQLGLMRSLAGIF</sequence>
<dbReference type="Proteomes" id="UP001231616">
    <property type="component" value="Unassembled WGS sequence"/>
</dbReference>
<evidence type="ECO:0000256" key="4">
    <source>
        <dbReference type="ARBA" id="ARBA00023139"/>
    </source>
</evidence>
<dbReference type="PIRSF" id="PIRSF002859">
    <property type="entry name" value="Lipo_traT"/>
    <property type="match status" value="1"/>
</dbReference>
<feature type="region of interest" description="Disordered" evidence="6">
    <location>
        <begin position="133"/>
        <end position="155"/>
    </location>
</feature>
<evidence type="ECO:0000256" key="1">
    <source>
        <dbReference type="ARBA" id="ARBA00004459"/>
    </source>
</evidence>
<evidence type="ECO:0000256" key="2">
    <source>
        <dbReference type="ARBA" id="ARBA00022729"/>
    </source>
</evidence>
<dbReference type="EMBL" id="JAUZVZ010000018">
    <property type="protein sequence ID" value="MDP4537000.1"/>
    <property type="molecule type" value="Genomic_DNA"/>
</dbReference>
<dbReference type="PROSITE" id="PS51257">
    <property type="entry name" value="PROKAR_LIPOPROTEIN"/>
    <property type="match status" value="1"/>
</dbReference>
<comment type="caution">
    <text evidence="8">The sequence shown here is derived from an EMBL/GenBank/DDBJ whole genome shotgun (WGS) entry which is preliminary data.</text>
</comment>
<comment type="subcellular location">
    <subcellularLocation>
        <location evidence="1">Cell outer membrane</location>
        <topology evidence="1">Lipid-anchor</topology>
    </subcellularLocation>
</comment>
<keyword evidence="9" id="KW-1185">Reference proteome</keyword>
<protein>
    <submittedName>
        <fullName evidence="8">Complement resistance protein TraT</fullName>
    </submittedName>
</protein>
<reference evidence="8 9" key="1">
    <citation type="submission" date="2023-08" db="EMBL/GenBank/DDBJ databases">
        <authorList>
            <person name="Joshi A."/>
            <person name="Thite S."/>
        </authorList>
    </citation>
    <scope>NUCLEOTIDE SEQUENCE [LARGE SCALE GENOMIC DNA]</scope>
    <source>
        <strain evidence="8 9">AC40</strain>
    </source>
</reference>
<keyword evidence="3" id="KW-0472">Membrane</keyword>
<gene>
    <name evidence="8" type="ORF">Q3O60_12430</name>
</gene>
<name>A0ABT9H130_9GAMM</name>
<keyword evidence="4" id="KW-0564">Palmitate</keyword>
<dbReference type="InterPro" id="IPR008874">
    <property type="entry name" value="TraT_complement-R"/>
</dbReference>
<feature type="chain" id="PRO_5046784624" evidence="7">
    <location>
        <begin position="23"/>
        <end position="279"/>
    </location>
</feature>
<evidence type="ECO:0000313" key="9">
    <source>
        <dbReference type="Proteomes" id="UP001231616"/>
    </source>
</evidence>
<feature type="signal peptide" evidence="7">
    <location>
        <begin position="1"/>
        <end position="22"/>
    </location>
</feature>
<evidence type="ECO:0000256" key="7">
    <source>
        <dbReference type="SAM" id="SignalP"/>
    </source>
</evidence>
<keyword evidence="2 7" id="KW-0732">Signal</keyword>
<keyword evidence="5" id="KW-0449">Lipoprotein</keyword>
<proteinExistence type="predicted"/>
<dbReference type="RefSeq" id="WP_305894266.1">
    <property type="nucleotide sequence ID" value="NZ_JAUZVZ010000018.1"/>
</dbReference>
<accession>A0ABT9H130</accession>
<evidence type="ECO:0000256" key="3">
    <source>
        <dbReference type="ARBA" id="ARBA00023136"/>
    </source>
</evidence>
<evidence type="ECO:0000313" key="8">
    <source>
        <dbReference type="EMBL" id="MDP4537000.1"/>
    </source>
</evidence>
<organism evidence="8 9">
    <name type="scientific">Alkalimonas collagenimarina</name>
    <dbReference type="NCBI Taxonomy" id="400390"/>
    <lineage>
        <taxon>Bacteria</taxon>
        <taxon>Pseudomonadati</taxon>
        <taxon>Pseudomonadota</taxon>
        <taxon>Gammaproteobacteria</taxon>
        <taxon>Alkalimonas</taxon>
    </lineage>
</organism>
<dbReference type="Pfam" id="PF05818">
    <property type="entry name" value="TraT"/>
    <property type="match status" value="2"/>
</dbReference>
<evidence type="ECO:0000256" key="5">
    <source>
        <dbReference type="ARBA" id="ARBA00023288"/>
    </source>
</evidence>